<evidence type="ECO:0000313" key="2">
    <source>
        <dbReference type="Proteomes" id="UP000777438"/>
    </source>
</evidence>
<dbReference type="OrthoDB" id="2150604at2759"/>
<dbReference type="InterPro" id="IPR052058">
    <property type="entry name" value="Alcohol_O-acetyltransferase"/>
</dbReference>
<dbReference type="PANTHER" id="PTHR28037">
    <property type="entry name" value="ALCOHOL O-ACETYLTRANSFERASE 1-RELATED"/>
    <property type="match status" value="1"/>
</dbReference>
<dbReference type="AlphaFoldDB" id="A0A9P9AWR2"/>
<gene>
    <name evidence="1" type="ORF">B0T10DRAFT_505787</name>
</gene>
<dbReference type="Gene3D" id="3.30.559.10">
    <property type="entry name" value="Chloramphenicol acetyltransferase-like domain"/>
    <property type="match status" value="1"/>
</dbReference>
<reference evidence="1 2" key="1">
    <citation type="journal article" date="2021" name="Nat. Commun.">
        <title>Genetic determinants of endophytism in the Arabidopsis root mycobiome.</title>
        <authorList>
            <person name="Mesny F."/>
            <person name="Miyauchi S."/>
            <person name="Thiergart T."/>
            <person name="Pickel B."/>
            <person name="Atanasova L."/>
            <person name="Karlsson M."/>
            <person name="Huettel B."/>
            <person name="Barry K.W."/>
            <person name="Haridas S."/>
            <person name="Chen C."/>
            <person name="Bauer D."/>
            <person name="Andreopoulos W."/>
            <person name="Pangilinan J."/>
            <person name="LaButti K."/>
            <person name="Riley R."/>
            <person name="Lipzen A."/>
            <person name="Clum A."/>
            <person name="Drula E."/>
            <person name="Henrissat B."/>
            <person name="Kohler A."/>
            <person name="Grigoriev I.V."/>
            <person name="Martin F.M."/>
            <person name="Hacquard S."/>
        </authorList>
    </citation>
    <scope>NUCLEOTIDE SEQUENCE [LARGE SCALE GENOMIC DNA]</scope>
    <source>
        <strain evidence="1 2">MPI-CAGE-CH-0241</strain>
    </source>
</reference>
<sequence length="478" mass="52159">MASQAKLEFLRYASPNERRTISREDLGFYDAVIIGATYEFRTETDVSSSQSFIQPLKRCIDDHPFLCVVLGDAHTDKAFYQRASTINLEDHISIVDGVAAGEGESKAIEKTLEIDVNRKFRPEVPRWRIVVLPLNKSRCFVAFAFSHTIGDGVTGMAFHESFLEGCRTASGADNVSSVVETPARPLAAPFDTPERLPISWSFLLAPLISLVLPQFLVNALGIRRSGSTIDAGTWTATNMFYDAATFHTKVKLREIDKSVLDKALRASRNHDAKLTATVLQLLARALSKALVDPSITNFVSQTAVNMRQSIGVPNSEMGEFASGCYLSHTRNNSSGNLSDEEWAAASSDTRDLATCASTLQDQPIGLLRYAPSIRKWTLGKIGQRRDCSIEMSNVGVFDPAMASPSTHDIDGGVRVTNMFFTQPGHVTSAPISFNFASVKDGGLSYTVSWQEGALGVDDEDRVVEEICASLTAGLEALE</sequence>
<dbReference type="Pfam" id="PF07247">
    <property type="entry name" value="AATase"/>
    <property type="match status" value="1"/>
</dbReference>
<dbReference type="InterPro" id="IPR023213">
    <property type="entry name" value="CAT-like_dom_sf"/>
</dbReference>
<name>A0A9P9AWR2_9HYPO</name>
<comment type="caution">
    <text evidence="1">The sequence shown here is derived from an EMBL/GenBank/DDBJ whole genome shotgun (WGS) entry which is preliminary data.</text>
</comment>
<protein>
    <submittedName>
        <fullName evidence="1">Alcohol acetyltransferase</fullName>
    </submittedName>
</protein>
<proteinExistence type="predicted"/>
<dbReference type="EMBL" id="JAGPYM010000003">
    <property type="protein sequence ID" value="KAH6896514.1"/>
    <property type="molecule type" value="Genomic_DNA"/>
</dbReference>
<dbReference type="PANTHER" id="PTHR28037:SF1">
    <property type="entry name" value="ALCOHOL O-ACETYLTRANSFERASE 1-RELATED"/>
    <property type="match status" value="1"/>
</dbReference>
<accession>A0A9P9AWR2</accession>
<dbReference type="GO" id="GO:0008080">
    <property type="term" value="F:N-acetyltransferase activity"/>
    <property type="evidence" value="ECO:0007669"/>
    <property type="project" value="TreeGrafter"/>
</dbReference>
<keyword evidence="2" id="KW-1185">Reference proteome</keyword>
<dbReference type="Proteomes" id="UP000777438">
    <property type="component" value="Unassembled WGS sequence"/>
</dbReference>
<dbReference type="SUPFAM" id="SSF52777">
    <property type="entry name" value="CoA-dependent acyltransferases"/>
    <property type="match status" value="1"/>
</dbReference>
<evidence type="ECO:0000313" key="1">
    <source>
        <dbReference type="EMBL" id="KAH6896514.1"/>
    </source>
</evidence>
<organism evidence="1 2">
    <name type="scientific">Thelonectria olida</name>
    <dbReference type="NCBI Taxonomy" id="1576542"/>
    <lineage>
        <taxon>Eukaryota</taxon>
        <taxon>Fungi</taxon>
        <taxon>Dikarya</taxon>
        <taxon>Ascomycota</taxon>
        <taxon>Pezizomycotina</taxon>
        <taxon>Sordariomycetes</taxon>
        <taxon>Hypocreomycetidae</taxon>
        <taxon>Hypocreales</taxon>
        <taxon>Nectriaceae</taxon>
        <taxon>Thelonectria</taxon>
    </lineage>
</organism>
<dbReference type="InterPro" id="IPR010828">
    <property type="entry name" value="Atf2/Sli1-like"/>
</dbReference>